<dbReference type="RefSeq" id="XP_020122925.1">
    <property type="nucleotide sequence ID" value="XM_020261134.1"/>
</dbReference>
<dbReference type="STRING" id="1441469.A0A1Q5QA37"/>
<dbReference type="OrthoDB" id="5350396at2759"/>
<comment type="caution">
    <text evidence="2">The sequence shown here is derived from an EMBL/GenBank/DDBJ whole genome shotgun (WGS) entry which is preliminary data.</text>
</comment>
<feature type="compositionally biased region" description="Polar residues" evidence="1">
    <location>
        <begin position="140"/>
        <end position="159"/>
    </location>
</feature>
<evidence type="ECO:0000313" key="2">
    <source>
        <dbReference type="EMBL" id="OKL62804.1"/>
    </source>
</evidence>
<feature type="compositionally biased region" description="Basic and acidic residues" evidence="1">
    <location>
        <begin position="51"/>
        <end position="64"/>
    </location>
</feature>
<reference evidence="2 3" key="1">
    <citation type="submission" date="2015-06" db="EMBL/GenBank/DDBJ databases">
        <title>Talaromyces atroroseus IBT 11181 draft genome.</title>
        <authorList>
            <person name="Rasmussen K.B."/>
            <person name="Rasmussen S."/>
            <person name="Petersen B."/>
            <person name="Sicheritz-Ponten T."/>
            <person name="Mortensen U.H."/>
            <person name="Thrane U."/>
        </authorList>
    </citation>
    <scope>NUCLEOTIDE SEQUENCE [LARGE SCALE GENOMIC DNA]</scope>
    <source>
        <strain evidence="2 3">IBT 11181</strain>
    </source>
</reference>
<feature type="compositionally biased region" description="Low complexity" evidence="1">
    <location>
        <begin position="25"/>
        <end position="36"/>
    </location>
</feature>
<dbReference type="Proteomes" id="UP000214365">
    <property type="component" value="Unassembled WGS sequence"/>
</dbReference>
<keyword evidence="3" id="KW-1185">Reference proteome</keyword>
<name>A0A1Q5QA37_TALAT</name>
<gene>
    <name evidence="2" type="ORF">UA08_01467</name>
</gene>
<dbReference type="GeneID" id="31001222"/>
<dbReference type="AlphaFoldDB" id="A0A1Q5QA37"/>
<sequence length="554" mass="61915">MSQTRTIKDYFKRPAFVQNAKCIQPSSPLSDPPSDLFASSQQLPDPQGEPQLKDTLARSSDDVRPNYSAQPSHGSNTTFRRSSSLGGSFNSSQRIVKNGQEVVIDSDAESFDSSESLETADDLLSKFLDFPSKKRDTEPRSSSLGPSSKPGNRKNQNPRNVRAMSELQGQKYKFSMESLVTSAVDDDEAEASVAKAKALLQGHDMATSTLSEVAVPNLREDILASALSTNNQESDFQRLLNAVKRTEAFEQEKSWSFFGDHLTLEGPEFPRDSVDPSSGESFLRVPSEPRDELSLRVDTKEYTLHILFRLALDTAVSYSNLVIATLESTINSLLQSIPQEKFEQIMQPLSRSVFKAVNDTVFQSRLLGHILPTVPEIALFRCRLAMAFLSNDESQVGKPSEEILSLRRVIARLKARRLDIKLHKSKLASDYDYNELKAITSLLHIVIDTGRATLEFPDKESERQFNADVDALAEQVKRIFSAIEDSGASHLKRTEAKQGLEALRYRIIYSVRSRQRIKSLFGHDNGNEGSPAMMKTWFNKGREQKRIKTESPGA</sequence>
<evidence type="ECO:0000313" key="3">
    <source>
        <dbReference type="Proteomes" id="UP000214365"/>
    </source>
</evidence>
<evidence type="ECO:0000256" key="1">
    <source>
        <dbReference type="SAM" id="MobiDB-lite"/>
    </source>
</evidence>
<feature type="compositionally biased region" description="Polar residues" evidence="1">
    <location>
        <begin position="67"/>
        <end position="78"/>
    </location>
</feature>
<protein>
    <submittedName>
        <fullName evidence="2">Uncharacterized protein</fullName>
    </submittedName>
</protein>
<organism evidence="2 3">
    <name type="scientific">Talaromyces atroroseus</name>
    <dbReference type="NCBI Taxonomy" id="1441469"/>
    <lineage>
        <taxon>Eukaryota</taxon>
        <taxon>Fungi</taxon>
        <taxon>Dikarya</taxon>
        <taxon>Ascomycota</taxon>
        <taxon>Pezizomycotina</taxon>
        <taxon>Eurotiomycetes</taxon>
        <taxon>Eurotiomycetidae</taxon>
        <taxon>Eurotiales</taxon>
        <taxon>Trichocomaceae</taxon>
        <taxon>Talaromyces</taxon>
        <taxon>Talaromyces sect. Trachyspermi</taxon>
    </lineage>
</organism>
<proteinExistence type="predicted"/>
<dbReference type="EMBL" id="LFMY01000002">
    <property type="protein sequence ID" value="OKL62804.1"/>
    <property type="molecule type" value="Genomic_DNA"/>
</dbReference>
<feature type="compositionally biased region" description="Low complexity" evidence="1">
    <location>
        <begin position="79"/>
        <end position="92"/>
    </location>
</feature>
<accession>A0A1Q5QA37</accession>
<feature type="region of interest" description="Disordered" evidence="1">
    <location>
        <begin position="130"/>
        <end position="160"/>
    </location>
</feature>
<feature type="region of interest" description="Disordered" evidence="1">
    <location>
        <begin position="23"/>
        <end position="96"/>
    </location>
</feature>